<evidence type="ECO:0000256" key="1">
    <source>
        <dbReference type="ARBA" id="ARBA00022679"/>
    </source>
</evidence>
<accession>A0A6C0F5Z0</accession>
<protein>
    <recommendedName>
        <fullName evidence="3">Glycosyl transferase CAP10 domain-containing protein</fullName>
    </recommendedName>
</protein>
<organism evidence="4">
    <name type="scientific">viral metagenome</name>
    <dbReference type="NCBI Taxonomy" id="1070528"/>
    <lineage>
        <taxon>unclassified sequences</taxon>
        <taxon>metagenomes</taxon>
        <taxon>organismal metagenomes</taxon>
    </lineage>
</organism>
<dbReference type="PANTHER" id="PTHR12203">
    <property type="entry name" value="KDEL LYS-ASP-GLU-LEU CONTAINING - RELATED"/>
    <property type="match status" value="1"/>
</dbReference>
<dbReference type="Pfam" id="PF05686">
    <property type="entry name" value="Glyco_transf_90"/>
    <property type="match status" value="1"/>
</dbReference>
<evidence type="ECO:0000313" key="4">
    <source>
        <dbReference type="EMBL" id="QHT35330.1"/>
    </source>
</evidence>
<dbReference type="InterPro" id="IPR006598">
    <property type="entry name" value="CAP10"/>
</dbReference>
<dbReference type="GO" id="GO:0016740">
    <property type="term" value="F:transferase activity"/>
    <property type="evidence" value="ECO:0007669"/>
    <property type="project" value="UniProtKB-KW"/>
</dbReference>
<reference evidence="4" key="1">
    <citation type="journal article" date="2020" name="Nature">
        <title>Giant virus diversity and host interactions through global metagenomics.</title>
        <authorList>
            <person name="Schulz F."/>
            <person name="Roux S."/>
            <person name="Paez-Espino D."/>
            <person name="Jungbluth S."/>
            <person name="Walsh D.A."/>
            <person name="Denef V.J."/>
            <person name="McMahon K.D."/>
            <person name="Konstantinidis K.T."/>
            <person name="Eloe-Fadrosh E.A."/>
            <person name="Kyrpides N.C."/>
            <person name="Woyke T."/>
        </authorList>
    </citation>
    <scope>NUCLEOTIDE SEQUENCE</scope>
    <source>
        <strain evidence="4">GVMAG-M-3300009180-1</strain>
    </source>
</reference>
<feature type="compositionally biased region" description="Basic and acidic residues" evidence="2">
    <location>
        <begin position="487"/>
        <end position="571"/>
    </location>
</feature>
<dbReference type="AlphaFoldDB" id="A0A6C0F5Z0"/>
<evidence type="ECO:0000259" key="3">
    <source>
        <dbReference type="SMART" id="SM00672"/>
    </source>
</evidence>
<feature type="region of interest" description="Disordered" evidence="2">
    <location>
        <begin position="482"/>
        <end position="571"/>
    </location>
</feature>
<sequence length="664" mass="75523">MSKKYEMRVIHTYADAYAVGAKYITTGAKTVPRLREGVDVPFPEQLSDPKWEISLPALENTLRYIMELLHHQCYMLCIGDNDVLMCKLDVQTTAPIFRDILEQPLNNSEINPTQAKNIRETVDKNIDKLRVMQCIVKPFASSSSNTESKTNEYLELIRGLNLPNGVFILNLTDAVILRNDGKMPFTMVTGKTDLGEYNFDKHIPILSISGQRKYLDIPIPNYDDVMFVLKYPQKYAAINNGYVGSKVVKSNPDPSYTTNWDDKKIAKAVFRGGPTGCGYTDETNMRIRLAKMKSRHLDAKLTVKDGNESVDTKAIKFDPKYGLGSMNTHIGASGNFLTMADQSRYKYIIHVDGNVNAYRLLATMLTGSLILRVTSQYTSWVDHMMQHMVHYVPVKADLSDLLDVIRWCERNDDKCKEIAQNGMNFARSILSKKYIQSYIKNTLWSLSEGRPVTILGEMANKTAKKRKSPVVVAVAAAKNKTRKVTKATKDAIKKAKEAAKEQEKAAKEAAKEQEKRAKEEEKRAKEAAKEEEKRAKEAAKEEEKRAKEAAKEQEKLAKAEKKKPKEAVIKATDDEKMTENVVIEDNNKKCGRHEYFNMSRKRCEIKPYTKWEKVKTVEGVFRKIPSDLKDIIGEERFKREYEDAIDVATGEKIKILLVDTKKPK</sequence>
<evidence type="ECO:0000256" key="2">
    <source>
        <dbReference type="SAM" id="MobiDB-lite"/>
    </source>
</evidence>
<name>A0A6C0F5Z0_9ZZZZ</name>
<feature type="domain" description="Glycosyl transferase CAP10" evidence="3">
    <location>
        <begin position="161"/>
        <end position="448"/>
    </location>
</feature>
<proteinExistence type="predicted"/>
<dbReference type="InterPro" id="IPR051091">
    <property type="entry name" value="O-Glucosyltr/Glycosyltrsf_90"/>
</dbReference>
<dbReference type="EMBL" id="MN739018">
    <property type="protein sequence ID" value="QHT35330.1"/>
    <property type="molecule type" value="Genomic_DNA"/>
</dbReference>
<dbReference type="PANTHER" id="PTHR12203:SF35">
    <property type="entry name" value="PROTEIN O-GLUCOSYLTRANSFERASE 1"/>
    <property type="match status" value="1"/>
</dbReference>
<dbReference type="SMART" id="SM00672">
    <property type="entry name" value="CAP10"/>
    <property type="match status" value="1"/>
</dbReference>
<keyword evidence="1" id="KW-0808">Transferase</keyword>